<evidence type="ECO:0000259" key="1">
    <source>
        <dbReference type="SMART" id="SM00060"/>
    </source>
</evidence>
<dbReference type="SMART" id="SM00060">
    <property type="entry name" value="FN3"/>
    <property type="match status" value="3"/>
</dbReference>
<name>A0A0C1MTG4_9GAMM</name>
<evidence type="ECO:0000313" key="3">
    <source>
        <dbReference type="Proteomes" id="UP000031327"/>
    </source>
</evidence>
<dbReference type="InterPro" id="IPR036116">
    <property type="entry name" value="FN3_sf"/>
</dbReference>
<sequence length="1684" mass="186555">MKHKLNGLVLLVGGILSPELLAYCAKESYVDTGVPLWSTDCHLAGANGTTLNKYYPKGADITYSWTVGDLPKSKSKKIAGITYNYSYWGSTFFQVVMTKPDGTTERLGESVKHAGNSVTYKANTPGTYKFCMERQGKVGWLSSSEPNANIPEKTITSNCHTTHVIGGGVGSLSTQKTYKSNVNVNWRTAGNTIDFVGATDIKVQKKRGDGAWEDAGSSSITSGSHTISLTSAGDYSFQLKGCRTTNNMESCSPYSTVSDTVTYLAPSTPSDISATGLLNGILPVGNTRLEWSTVSAQSGAVGFDVYYQLYGSDKKYSGNKLDVGGLQNNEDYSYKVRACNKDGLCSGYSSAVEFTVELPPGTVSMGLQDKEFLVPINSSGTLFFIPVVTGYPVHNGVAVVTDNSITLEWNSAGTGATYQFVMIKDGVEHPIQAVTGTTKTVSLTQDGDYTFKVRACFTACGDWQSVNIITKVEKPSKPQTPAISAPATAFKPFKVTWPKDDSVAGYRLSINNKPVRIDCSEELSECSWSSDESLPLGEHWFRLYAYNEKNGQTVSSNMAAVRVSNRRDETYLLRKRLYWEEADQQENPDAGLYNRELAAFRYQTKLFKQKGKSTEIVNSAINGHETASFTTLWGSAERARADDVKAELENMKRLPQFLDDDIVHLLWLDVIHDSAEADLILSNQYLDNARGANLTFQEPKYIERELANAENAIDTAFTRYRSLLAGSGSDYAQKLLTYSADRGKRSPRYWDGDLAKPVYSEGEIRAVKRRLANGDLTTASETILFGGYKDVVMVYNVMAQKLDTFYRHTHTNMVSGKYEEAYYADYIHTLNILRSDVQVIDNALKELFGSAIMQGSDIDELPIAYAKFVSANTRLDNLLSWLKGETNLMGHPFGAFPVLHNHNKVWTFDYLADGLASELVAKAEAAYAKAHASYDTFHHNLSTIATVHEDKFDQYNYQLKQLIGWELRTQSCIIDQDRCFVENTPTDGSQLAWQQQNIDTARLNLERALLQLRQRVGYCQLTNGANAQVTYDSPQDEILDEQVCADIAAQKSAEDNVPYTHVFGKGSIHIELERILAQKDHIHDVSDIFLFYGEERANIQIQLAKVRAEAERSRHKVAVFDAIADMGTSLFTATLNPVADLGKAQGYGAAIGGITGVVGEMVSHRAAMRKIKKEGELLAQSERLGAEERVEINNLQLTLLDAEQARRIESLWLEMKSLELSVAQAELSLEQETERFIGTYRQAAWLISQMQQSQNRLAGRYAADPIHAKRLSKAMLEMEETFESAQEWVFYTALAYNNKWNRSVAAETSGTASTTRPQYTQREIQVIRAQHASDLSKALADLKKADGGDDNKPLVAIPSIYSMRKHGFGYGELRDDVVDSTPGIDCAPCTSDEAFLRRLTQSVIHVGPAPARGQLSEQQEAVFADLDITDPLLTAPVEGEQTNQTPTTQSLRIGFSTVKEFETAFNKPEYVYSPLPPGFEWYNCPKDGGNHLNKIHGVSVNVITGDANVPGKLNYTLSMGGQSVRRTPTLGNYVNENGLFVIQNEFEYLPIHGWGVSSNGKLQVESNRIMGQSQATIDAQPGEEKLWLNTFNEQNVAATNWILTLDLADSGLKISNIYDIELEFMHTHQLRTFNSLCSDLRPARASIEEVVGKLMHRSELGNAPKDGIWIETNKGPYQVNSNEL</sequence>
<dbReference type="Gene3D" id="2.60.40.10">
    <property type="entry name" value="Immunoglobulins"/>
    <property type="match status" value="2"/>
</dbReference>
<evidence type="ECO:0000313" key="2">
    <source>
        <dbReference type="EMBL" id="KID58073.1"/>
    </source>
</evidence>
<feature type="domain" description="Fibronectin type-III" evidence="1">
    <location>
        <begin position="389"/>
        <end position="463"/>
    </location>
</feature>
<dbReference type="InterPro" id="IPR003961">
    <property type="entry name" value="FN3_dom"/>
</dbReference>
<reference evidence="2 3" key="1">
    <citation type="submission" date="2014-12" db="EMBL/GenBank/DDBJ databases">
        <title>Draft Genome Sequence of Pseudoalteromonas luteoviolacea HI1.</title>
        <authorList>
            <person name="Asahina A.Y."/>
            <person name="Hadfield M.G."/>
        </authorList>
    </citation>
    <scope>NUCLEOTIDE SEQUENCE [LARGE SCALE GENOMIC DNA]</scope>
    <source>
        <strain evidence="2 3">HI1</strain>
    </source>
</reference>
<dbReference type="EMBL" id="JWIC01000004">
    <property type="protein sequence ID" value="KID58073.1"/>
    <property type="molecule type" value="Genomic_DNA"/>
</dbReference>
<dbReference type="SUPFAM" id="SSF49265">
    <property type="entry name" value="Fibronectin type III"/>
    <property type="match status" value="2"/>
</dbReference>
<comment type="caution">
    <text evidence="2">The sequence shown here is derived from an EMBL/GenBank/DDBJ whole genome shotgun (WGS) entry which is preliminary data.</text>
</comment>
<gene>
    <name evidence="2" type="ORF">JF50_04875</name>
</gene>
<dbReference type="RefSeq" id="WP_039608369.1">
    <property type="nucleotide sequence ID" value="NZ_JWIC01000004.1"/>
</dbReference>
<accession>A0A0C1MTG4</accession>
<dbReference type="CDD" id="cd00063">
    <property type="entry name" value="FN3"/>
    <property type="match status" value="1"/>
</dbReference>
<organism evidence="2 3">
    <name type="scientific">Pseudoalteromonas luteoviolacea</name>
    <dbReference type="NCBI Taxonomy" id="43657"/>
    <lineage>
        <taxon>Bacteria</taxon>
        <taxon>Pseudomonadati</taxon>
        <taxon>Pseudomonadota</taxon>
        <taxon>Gammaproteobacteria</taxon>
        <taxon>Alteromonadales</taxon>
        <taxon>Pseudoalteromonadaceae</taxon>
        <taxon>Pseudoalteromonas</taxon>
    </lineage>
</organism>
<dbReference type="InterPro" id="IPR013783">
    <property type="entry name" value="Ig-like_fold"/>
</dbReference>
<dbReference type="Proteomes" id="UP000031327">
    <property type="component" value="Unassembled WGS sequence"/>
</dbReference>
<feature type="domain" description="Fibronectin type-III" evidence="1">
    <location>
        <begin position="166"/>
        <end position="250"/>
    </location>
</feature>
<feature type="domain" description="Fibronectin type-III" evidence="1">
    <location>
        <begin position="266"/>
        <end position="345"/>
    </location>
</feature>
<protein>
    <recommendedName>
        <fullName evidence="1">Fibronectin type-III domain-containing protein</fullName>
    </recommendedName>
</protein>
<proteinExistence type="predicted"/>
<dbReference type="OrthoDB" id="5906011at2"/>